<comment type="caution">
    <text evidence="2">The sequence shown here is derived from an EMBL/GenBank/DDBJ whole genome shotgun (WGS) entry which is preliminary data.</text>
</comment>
<dbReference type="InterPro" id="IPR013783">
    <property type="entry name" value="Ig-like_fold"/>
</dbReference>
<feature type="domain" description="SpaA-like prealbumin fold" evidence="1">
    <location>
        <begin position="32"/>
        <end position="91"/>
    </location>
</feature>
<proteinExistence type="predicted"/>
<dbReference type="InterPro" id="IPR041033">
    <property type="entry name" value="SpaA_PFL_dom_1"/>
</dbReference>
<sequence length="124" mass="14185">MKKNRLNNGNNESCQQHIKGKIVVVSILHCGQEKTYLEGAKINIYRLNGVCPIFVKSCLTDKSGKVIFNNLPEGCYRIIEIVNKNYFQKPKYIKWNEVCISSENTEGSIMIVNKLKQGSKNKFK</sequence>
<dbReference type="Pfam" id="PF17802">
    <property type="entry name" value="SpaA"/>
    <property type="match status" value="1"/>
</dbReference>
<evidence type="ECO:0000313" key="2">
    <source>
        <dbReference type="EMBL" id="MBW6408636.1"/>
    </source>
</evidence>
<dbReference type="SUPFAM" id="SSF49478">
    <property type="entry name" value="Cna protein B-type domain"/>
    <property type="match status" value="1"/>
</dbReference>
<name>A0ABS7AIY8_9CLOT</name>
<evidence type="ECO:0000259" key="1">
    <source>
        <dbReference type="Pfam" id="PF17802"/>
    </source>
</evidence>
<accession>A0ABS7AIY8</accession>
<dbReference type="Proteomes" id="UP001519921">
    <property type="component" value="Unassembled WGS sequence"/>
</dbReference>
<gene>
    <name evidence="2" type="ORF">KYD98_00855</name>
</gene>
<evidence type="ECO:0000313" key="3">
    <source>
        <dbReference type="Proteomes" id="UP001519921"/>
    </source>
</evidence>
<dbReference type="Gene3D" id="2.60.40.10">
    <property type="entry name" value="Immunoglobulins"/>
    <property type="match status" value="1"/>
</dbReference>
<dbReference type="EMBL" id="JAHXPT010000001">
    <property type="protein sequence ID" value="MBW6408636.1"/>
    <property type="molecule type" value="Genomic_DNA"/>
</dbReference>
<keyword evidence="3" id="KW-1185">Reference proteome</keyword>
<organism evidence="2 3">
    <name type="scientific">Clostridium weizhouense</name>
    <dbReference type="NCBI Taxonomy" id="2859781"/>
    <lineage>
        <taxon>Bacteria</taxon>
        <taxon>Bacillati</taxon>
        <taxon>Bacillota</taxon>
        <taxon>Clostridia</taxon>
        <taxon>Eubacteriales</taxon>
        <taxon>Clostridiaceae</taxon>
        <taxon>Clostridium</taxon>
    </lineage>
</organism>
<reference evidence="2 3" key="1">
    <citation type="submission" date="2021-07" db="EMBL/GenBank/DDBJ databases">
        <title>Clostridium weizhouense sp. nov., an anaerobic bacterium isolated from activated sludge of Petroleum wastewater.</title>
        <authorList>
            <person name="Li Q."/>
        </authorList>
    </citation>
    <scope>NUCLEOTIDE SEQUENCE [LARGE SCALE GENOMIC DNA]</scope>
    <source>
        <strain evidence="2 3">YB-6</strain>
    </source>
</reference>
<protein>
    <submittedName>
        <fullName evidence="2">Prealbumin-like fold domain-containing protein</fullName>
    </submittedName>
</protein>